<protein>
    <recommendedName>
        <fullName evidence="6">Iron-sulfur cluster carrier protein</fullName>
    </recommendedName>
</protein>
<feature type="binding site" evidence="6">
    <location>
        <begin position="36"/>
        <end position="43"/>
    </location>
    <ligand>
        <name>ATP</name>
        <dbReference type="ChEBI" id="CHEBI:30616"/>
    </ligand>
</feature>
<dbReference type="InterPro" id="IPR019591">
    <property type="entry name" value="Mrp/NBP35_ATP-bd"/>
</dbReference>
<sequence>MTGQATTCQQSSCQSNDADLNMKVGNIKHTFIVMSGKGGVGKSTVSVNLALSLSMHGLKTGILDVDIHGPSVPKMFGLSKEKIKMMDDQIVPQEVYNGLKVISMGFLLNSSEDAVILRGPAKAGIIRQFLENVAWGDLDCLVIDCPPGTGDEPLSVVQLLDTSRSSAVIVTTPQQLATIDVEKSISFCKQLNLPITGIVENMSGFICPHCHAEADIFSSGGGYKLSQKFDVSYLGAIPIDMEIARSGDEERPYLSSFPKTETAARFGEIVERLKSSYLELQNTSETDSCCDGSKAQECAGPGSCCSGH</sequence>
<keyword evidence="6" id="KW-0378">Hydrolase</keyword>
<accession>A0A7J4ZXA7</accession>
<evidence type="ECO:0000313" key="8">
    <source>
        <dbReference type="Proteomes" id="UP000420562"/>
    </source>
</evidence>
<dbReference type="GO" id="GO:0016887">
    <property type="term" value="F:ATP hydrolysis activity"/>
    <property type="evidence" value="ECO:0007669"/>
    <property type="project" value="UniProtKB-UniRule"/>
</dbReference>
<gene>
    <name evidence="7" type="ORF">F6V25_03185</name>
</gene>
<evidence type="ECO:0000256" key="3">
    <source>
        <dbReference type="ARBA" id="ARBA00022840"/>
    </source>
</evidence>
<dbReference type="GO" id="GO:0005524">
    <property type="term" value="F:ATP binding"/>
    <property type="evidence" value="ECO:0007669"/>
    <property type="project" value="UniProtKB-UniRule"/>
</dbReference>
<dbReference type="RefSeq" id="WP_151127145.1">
    <property type="nucleotide sequence ID" value="NZ_VZQZ01000001.1"/>
</dbReference>
<keyword evidence="2 6" id="KW-0547">Nucleotide-binding</keyword>
<proteinExistence type="inferred from homology"/>
<comment type="caution">
    <text evidence="7">The sequence shown here is derived from an EMBL/GenBank/DDBJ whole genome shotgun (WGS) entry which is preliminary data.</text>
</comment>
<dbReference type="GO" id="GO:0046872">
    <property type="term" value="F:metal ion binding"/>
    <property type="evidence" value="ECO:0007669"/>
    <property type="project" value="UniProtKB-KW"/>
</dbReference>
<comment type="similarity">
    <text evidence="6">Belongs to the Mrp/NBP35 ATP-binding proteins family.</text>
</comment>
<evidence type="ECO:0000256" key="5">
    <source>
        <dbReference type="ARBA" id="ARBA00023014"/>
    </source>
</evidence>
<dbReference type="InterPro" id="IPR027417">
    <property type="entry name" value="P-loop_NTPase"/>
</dbReference>
<keyword evidence="4 6" id="KW-0408">Iron</keyword>
<dbReference type="PANTHER" id="PTHR23264:SF19">
    <property type="entry name" value="CYTOSOLIC FE-S CLUSTER ASSEMBLY FACTOR NUBP2"/>
    <property type="match status" value="1"/>
</dbReference>
<keyword evidence="1 6" id="KW-0479">Metal-binding</keyword>
<organism evidence="7 8">
    <name type="scientific">Oryzomonas japonica</name>
    <dbReference type="NCBI Taxonomy" id="2603858"/>
    <lineage>
        <taxon>Bacteria</taxon>
        <taxon>Pseudomonadati</taxon>
        <taxon>Thermodesulfobacteriota</taxon>
        <taxon>Desulfuromonadia</taxon>
        <taxon>Geobacterales</taxon>
        <taxon>Geobacteraceae</taxon>
        <taxon>Oryzomonas</taxon>
    </lineage>
</organism>
<comment type="subunit">
    <text evidence="6">Homodimer.</text>
</comment>
<dbReference type="PANTHER" id="PTHR23264">
    <property type="entry name" value="NUCLEOTIDE-BINDING PROTEIN NBP35 YEAST -RELATED"/>
    <property type="match status" value="1"/>
</dbReference>
<dbReference type="GO" id="GO:0005829">
    <property type="term" value="C:cytosol"/>
    <property type="evidence" value="ECO:0007669"/>
    <property type="project" value="TreeGrafter"/>
</dbReference>
<dbReference type="Gene3D" id="3.40.50.300">
    <property type="entry name" value="P-loop containing nucleotide triphosphate hydrolases"/>
    <property type="match status" value="1"/>
</dbReference>
<dbReference type="Pfam" id="PF10609">
    <property type="entry name" value="ParA"/>
    <property type="match status" value="1"/>
</dbReference>
<dbReference type="EMBL" id="VZQZ01000001">
    <property type="protein sequence ID" value="KAB0667715.1"/>
    <property type="molecule type" value="Genomic_DNA"/>
</dbReference>
<dbReference type="CDD" id="cd02037">
    <property type="entry name" value="Mrp_NBP35"/>
    <property type="match status" value="1"/>
</dbReference>
<dbReference type="FunFam" id="3.40.50.300:FF:001119">
    <property type="entry name" value="Iron-sulfur cluster carrier protein"/>
    <property type="match status" value="1"/>
</dbReference>
<dbReference type="SUPFAM" id="SSF52540">
    <property type="entry name" value="P-loop containing nucleoside triphosphate hydrolases"/>
    <property type="match status" value="1"/>
</dbReference>
<dbReference type="GO" id="GO:0140663">
    <property type="term" value="F:ATP-dependent FeS chaperone activity"/>
    <property type="evidence" value="ECO:0007669"/>
    <property type="project" value="InterPro"/>
</dbReference>
<name>A0A7J4ZXA7_9BACT</name>
<dbReference type="HAMAP" id="MF_02040">
    <property type="entry name" value="Mrp_NBP35"/>
    <property type="match status" value="1"/>
</dbReference>
<dbReference type="AlphaFoldDB" id="A0A7J4ZXA7"/>
<evidence type="ECO:0000313" key="7">
    <source>
        <dbReference type="EMBL" id="KAB0667715.1"/>
    </source>
</evidence>
<evidence type="ECO:0000256" key="1">
    <source>
        <dbReference type="ARBA" id="ARBA00022723"/>
    </source>
</evidence>
<keyword evidence="5 6" id="KW-0411">Iron-sulfur</keyword>
<reference evidence="7 8" key="1">
    <citation type="submission" date="2019-09" db="EMBL/GenBank/DDBJ databases">
        <title>Geobacter sp. Red96, a novel strain isolated from paddy soil.</title>
        <authorList>
            <person name="Xu Z."/>
            <person name="Masuda Y."/>
            <person name="Itoh H."/>
            <person name="Senoo K."/>
        </authorList>
    </citation>
    <scope>NUCLEOTIDE SEQUENCE [LARGE SCALE GENOMIC DNA]</scope>
    <source>
        <strain evidence="7 8">Red96</strain>
    </source>
</reference>
<evidence type="ECO:0000256" key="6">
    <source>
        <dbReference type="HAMAP-Rule" id="MF_02040"/>
    </source>
</evidence>
<keyword evidence="3 6" id="KW-0067">ATP-binding</keyword>
<dbReference type="GO" id="GO:0051536">
    <property type="term" value="F:iron-sulfur cluster binding"/>
    <property type="evidence" value="ECO:0007669"/>
    <property type="project" value="UniProtKB-UniRule"/>
</dbReference>
<keyword evidence="8" id="KW-1185">Reference proteome</keyword>
<comment type="function">
    <text evidence="6">Binds and transfers iron-sulfur (Fe-S) clusters to target apoproteins. Can hydrolyze ATP.</text>
</comment>
<dbReference type="GO" id="GO:0016226">
    <property type="term" value="P:iron-sulfur cluster assembly"/>
    <property type="evidence" value="ECO:0007669"/>
    <property type="project" value="InterPro"/>
</dbReference>
<dbReference type="Proteomes" id="UP000420562">
    <property type="component" value="Unassembled WGS sequence"/>
</dbReference>
<evidence type="ECO:0000256" key="4">
    <source>
        <dbReference type="ARBA" id="ARBA00023004"/>
    </source>
</evidence>
<dbReference type="InterPro" id="IPR033756">
    <property type="entry name" value="YlxH/NBP35"/>
</dbReference>
<evidence type="ECO:0000256" key="2">
    <source>
        <dbReference type="ARBA" id="ARBA00022741"/>
    </source>
</evidence>